<dbReference type="PANTHER" id="PTHR42754:SF1">
    <property type="entry name" value="LIPOPROTEIN"/>
    <property type="match status" value="1"/>
</dbReference>
<accession>A0A4Q1KU10</accession>
<dbReference type="OrthoDB" id="7443339at2"/>
<sequence>MRYLYLFMICLFFQFSISQNLLWENVYPNPLVLGKMIAVDSEDKIISVGNGFNQTGYANYIYTQKMDSEGNLIWKDSVSTTLPNNSHRATWTGTDSNNNIIVVGYQFTLSLQNENPNAIKVLKYSPTGELLYNVSIPGTFNSGDIMGIRKRNLGAIDELDNLYIGTAGITNTLSQAGFVLLKLSSGGELLWERVKSFGNVHGIHGMNYKNGKIVLVGNTMISGYNNQYAVWNADGDLIWSGNSQNNNQTWATDVLLDNSGNTFSLTQTYVGSDPSIELTKYDTNGNVVFSQTYDIQVAATSGRLKVLSTGELIISGTNWSTSGENKLYVAKVSPIDGSILYQNEQLLSQSNNWVYDMIVSVNDNYYIIGNSNNNGGAPSATFIYAYSAQNGFEWSTSYNIQGTEPMAIVLDSQEKIYTVIQNKFTVVKFGNSLSENLSLTQNNKRFTIYPNPTNDFLNFQLEDGNTNSIRLIDINGREIYRGEIINNQLDVSNLTTGLYFGIIDSPNFESFTFKFVKK</sequence>
<keyword evidence="4" id="KW-1185">Reference proteome</keyword>
<dbReference type="AlphaFoldDB" id="A0A4Q1KU10"/>
<gene>
    <name evidence="3" type="ORF">EQG68_04820</name>
</gene>
<dbReference type="SUPFAM" id="SSF50969">
    <property type="entry name" value="YVTN repeat-like/Quinoprotein amine dehydrogenase"/>
    <property type="match status" value="1"/>
</dbReference>
<evidence type="ECO:0000256" key="1">
    <source>
        <dbReference type="ARBA" id="ARBA00022729"/>
    </source>
</evidence>
<comment type="caution">
    <text evidence="3">The sequence shown here is derived from an EMBL/GenBank/DDBJ whole genome shotgun (WGS) entry which is preliminary data.</text>
</comment>
<organism evidence="3 4">
    <name type="scientific">Flavobacterium piscinae</name>
    <dbReference type="NCBI Taxonomy" id="2506424"/>
    <lineage>
        <taxon>Bacteria</taxon>
        <taxon>Pseudomonadati</taxon>
        <taxon>Bacteroidota</taxon>
        <taxon>Flavobacteriia</taxon>
        <taxon>Flavobacteriales</taxon>
        <taxon>Flavobacteriaceae</taxon>
        <taxon>Flavobacterium</taxon>
    </lineage>
</organism>
<dbReference type="PANTHER" id="PTHR42754">
    <property type="entry name" value="ENDOGLUCANASE"/>
    <property type="match status" value="1"/>
</dbReference>
<evidence type="ECO:0000313" key="3">
    <source>
        <dbReference type="EMBL" id="RXR33552.1"/>
    </source>
</evidence>
<dbReference type="InterPro" id="IPR011044">
    <property type="entry name" value="Quino_amine_DH_bsu"/>
</dbReference>
<reference evidence="4" key="1">
    <citation type="submission" date="2019-01" db="EMBL/GenBank/DDBJ databases">
        <title>Cytophagaceae bacterium strain CAR-16.</title>
        <authorList>
            <person name="Chen W.-M."/>
        </authorList>
    </citation>
    <scope>NUCLEOTIDE SEQUENCE [LARGE SCALE GENOMIC DNA]</scope>
    <source>
        <strain evidence="4">ICH-30</strain>
    </source>
</reference>
<feature type="domain" description="Secretion system C-terminal sorting" evidence="2">
    <location>
        <begin position="448"/>
        <end position="507"/>
    </location>
</feature>
<proteinExistence type="predicted"/>
<protein>
    <submittedName>
        <fullName evidence="3">T9SS type A sorting domain-containing protein</fullName>
    </submittedName>
</protein>
<dbReference type="Proteomes" id="UP000289734">
    <property type="component" value="Unassembled WGS sequence"/>
</dbReference>
<evidence type="ECO:0000313" key="4">
    <source>
        <dbReference type="Proteomes" id="UP000289734"/>
    </source>
</evidence>
<dbReference type="NCBIfam" id="TIGR04183">
    <property type="entry name" value="Por_Secre_tail"/>
    <property type="match status" value="1"/>
</dbReference>
<dbReference type="EMBL" id="SBKQ01000004">
    <property type="protein sequence ID" value="RXR33552.1"/>
    <property type="molecule type" value="Genomic_DNA"/>
</dbReference>
<dbReference type="InterPro" id="IPR026444">
    <property type="entry name" value="Secre_tail"/>
</dbReference>
<keyword evidence="1" id="KW-0732">Signal</keyword>
<evidence type="ECO:0000259" key="2">
    <source>
        <dbReference type="Pfam" id="PF18962"/>
    </source>
</evidence>
<dbReference type="Pfam" id="PF18962">
    <property type="entry name" value="Por_Secre_tail"/>
    <property type="match status" value="1"/>
</dbReference>
<name>A0A4Q1KU10_9FLAO</name>